<dbReference type="InterPro" id="IPR017441">
    <property type="entry name" value="Protein_kinase_ATP_BS"/>
</dbReference>
<organism evidence="11 12">
    <name type="scientific">Cryptococcus neoformans Tu259-1</name>
    <dbReference type="NCBI Taxonomy" id="1230072"/>
    <lineage>
        <taxon>Eukaryota</taxon>
        <taxon>Fungi</taxon>
        <taxon>Dikarya</taxon>
        <taxon>Basidiomycota</taxon>
        <taxon>Agaricomycotina</taxon>
        <taxon>Tremellomycetes</taxon>
        <taxon>Tremellales</taxon>
        <taxon>Cryptococcaceae</taxon>
        <taxon>Cryptococcus</taxon>
        <taxon>Cryptococcus neoformans species complex</taxon>
    </lineage>
</organism>
<keyword evidence="1 7" id="KW-0723">Serine/threonine-protein kinase</keyword>
<evidence type="ECO:0000259" key="10">
    <source>
        <dbReference type="PROSITE" id="PS51285"/>
    </source>
</evidence>
<dbReference type="InterPro" id="IPR008271">
    <property type="entry name" value="Ser/Thr_kinase_AS"/>
</dbReference>
<evidence type="ECO:0000313" key="11">
    <source>
        <dbReference type="EMBL" id="OXG26434.1"/>
    </source>
</evidence>
<dbReference type="PROSITE" id="PS00107">
    <property type="entry name" value="PROTEIN_KINASE_ATP"/>
    <property type="match status" value="1"/>
</dbReference>
<proteinExistence type="inferred from homology"/>
<dbReference type="GO" id="GO:0001664">
    <property type="term" value="F:G protein-coupled receptor binding"/>
    <property type="evidence" value="ECO:0007669"/>
    <property type="project" value="TreeGrafter"/>
</dbReference>
<evidence type="ECO:0000259" key="9">
    <source>
        <dbReference type="PROSITE" id="PS50011"/>
    </source>
</evidence>
<keyword evidence="2" id="KW-0808">Transferase</keyword>
<feature type="compositionally biased region" description="Basic and acidic residues" evidence="8">
    <location>
        <begin position="471"/>
        <end position="484"/>
    </location>
</feature>
<feature type="compositionally biased region" description="Polar residues" evidence="8">
    <location>
        <begin position="450"/>
        <end position="467"/>
    </location>
</feature>
<comment type="similarity">
    <text evidence="7">Belongs to the protein kinase superfamily.</text>
</comment>
<dbReference type="AlphaFoldDB" id="A0A854QJK6"/>
<dbReference type="Proteomes" id="UP000199727">
    <property type="component" value="Unassembled WGS sequence"/>
</dbReference>
<reference evidence="11 12" key="1">
    <citation type="submission" date="2017-06" db="EMBL/GenBank/DDBJ databases">
        <title>Global population genomics of the pathogenic fungus Cryptococcus neoformans var. grubii.</title>
        <authorList>
            <person name="Cuomo C."/>
            <person name="Litvintseva A."/>
            <person name="Chen Y."/>
            <person name="Young S."/>
            <person name="Zeng Q."/>
            <person name="Chapman S."/>
            <person name="Gujja S."/>
            <person name="Saif S."/>
            <person name="Birren B."/>
        </authorList>
    </citation>
    <scope>NUCLEOTIDE SEQUENCE [LARGE SCALE GENOMIC DNA]</scope>
    <source>
        <strain evidence="11 12">Tu259-1</strain>
    </source>
</reference>
<keyword evidence="3 6" id="KW-0547">Nucleotide-binding</keyword>
<evidence type="ECO:0000256" key="6">
    <source>
        <dbReference type="PROSITE-ProRule" id="PRU10141"/>
    </source>
</evidence>
<dbReference type="FunFam" id="1.10.510.10:FF:000639">
    <property type="entry name" value="Related to serine/threonine protein kinase"/>
    <property type="match status" value="1"/>
</dbReference>
<dbReference type="SUPFAM" id="SSF56112">
    <property type="entry name" value="Protein kinase-like (PK-like)"/>
    <property type="match status" value="1"/>
</dbReference>
<feature type="region of interest" description="Disordered" evidence="8">
    <location>
        <begin position="445"/>
        <end position="484"/>
    </location>
</feature>
<dbReference type="GO" id="GO:0005524">
    <property type="term" value="F:ATP binding"/>
    <property type="evidence" value="ECO:0007669"/>
    <property type="project" value="UniProtKB-UniRule"/>
</dbReference>
<keyword evidence="5 6" id="KW-0067">ATP-binding</keyword>
<feature type="binding site" evidence="6">
    <location>
        <position position="51"/>
    </location>
    <ligand>
        <name>ATP</name>
        <dbReference type="ChEBI" id="CHEBI:30616"/>
    </ligand>
</feature>
<evidence type="ECO:0000256" key="4">
    <source>
        <dbReference type="ARBA" id="ARBA00022777"/>
    </source>
</evidence>
<dbReference type="Gene3D" id="3.30.200.20">
    <property type="entry name" value="Phosphorylase Kinase, domain 1"/>
    <property type="match status" value="1"/>
</dbReference>
<dbReference type="FunFam" id="3.30.200.20:FF:000354">
    <property type="entry name" value="AGC/YANK protein kinase"/>
    <property type="match status" value="1"/>
</dbReference>
<dbReference type="InterPro" id="IPR011009">
    <property type="entry name" value="Kinase-like_dom_sf"/>
</dbReference>
<dbReference type="InterPro" id="IPR000961">
    <property type="entry name" value="AGC-kinase_C"/>
</dbReference>
<dbReference type="PROSITE" id="PS51285">
    <property type="entry name" value="AGC_KINASE_CTER"/>
    <property type="match status" value="1"/>
</dbReference>
<dbReference type="GO" id="GO:0009966">
    <property type="term" value="P:regulation of signal transduction"/>
    <property type="evidence" value="ECO:0007669"/>
    <property type="project" value="TreeGrafter"/>
</dbReference>
<dbReference type="OrthoDB" id="354826at2759"/>
<dbReference type="PROSITE" id="PS00108">
    <property type="entry name" value="PROTEIN_KINASE_ST"/>
    <property type="match status" value="1"/>
</dbReference>
<sequence length="484" mass="54612">MGASCCKPEAIDFEGEVNLFHFYLLRSVGKGAFGKVRVVQHKHTKTLFALKYINKQKCVKMKAVANIVQERRLLEEIDHPFVVNLRYAFQDDENCFFVLDLMLGGDLRFHLDRAGAMSEEIVRFYVAEIALAIDYLHSKRIVHRDLKPDNILLDEKGHAHITDFNIAVHFSDRRLLTGVAGSMAYMAPEILTKRGYSAPVDFWSLGILAYELLFGKRPFRGRTNSALTNSILNEALSWPEDAPGRCSSDGMHAIRGFLERDPNKRLGYRPGGGGMDNIKNHPWFRNINWEQLYDKDVVPPFEPDSKRANFDATHELEELLLEENPLKARKRKEGQDIALLSPEMRMMEQHFKVFDYTKAQRRSYYIPNPSQGSILSATAAISSPNATRPSPQIDITRPDTPSDQTGVISKTGMDVEAQILDGGGMANMGGRGGWRSSDLVERGHTVSDYRPTSTKLLTPSQHSSIEPSPTLEEHMIERHGENAL</sequence>
<evidence type="ECO:0000256" key="2">
    <source>
        <dbReference type="ARBA" id="ARBA00022679"/>
    </source>
</evidence>
<dbReference type="CDD" id="cd05578">
    <property type="entry name" value="STKc_Yank1"/>
    <property type="match status" value="1"/>
</dbReference>
<dbReference type="EMBL" id="AMKT01000024">
    <property type="protein sequence ID" value="OXG26434.1"/>
    <property type="molecule type" value="Genomic_DNA"/>
</dbReference>
<dbReference type="Pfam" id="PF00069">
    <property type="entry name" value="Pkinase"/>
    <property type="match status" value="1"/>
</dbReference>
<dbReference type="SMART" id="SM00220">
    <property type="entry name" value="S_TKc"/>
    <property type="match status" value="1"/>
</dbReference>
<gene>
    <name evidence="11" type="ORF">C361_01192</name>
</gene>
<keyword evidence="4 11" id="KW-0418">Kinase</keyword>
<evidence type="ECO:0000256" key="3">
    <source>
        <dbReference type="ARBA" id="ARBA00022741"/>
    </source>
</evidence>
<dbReference type="GO" id="GO:0004703">
    <property type="term" value="F:G protein-coupled receptor kinase activity"/>
    <property type="evidence" value="ECO:0007669"/>
    <property type="project" value="TreeGrafter"/>
</dbReference>
<feature type="domain" description="AGC-kinase C-terminal" evidence="10">
    <location>
        <begin position="285"/>
        <end position="366"/>
    </location>
</feature>
<feature type="region of interest" description="Disordered" evidence="8">
    <location>
        <begin position="383"/>
        <end position="406"/>
    </location>
</feature>
<protein>
    <submittedName>
        <fullName evidence="11">Serine/threonine kinase 32</fullName>
    </submittedName>
</protein>
<evidence type="ECO:0000256" key="7">
    <source>
        <dbReference type="RuleBase" id="RU000304"/>
    </source>
</evidence>
<evidence type="ECO:0000256" key="5">
    <source>
        <dbReference type="ARBA" id="ARBA00022840"/>
    </source>
</evidence>
<comment type="caution">
    <text evidence="11">The sequence shown here is derived from an EMBL/GenBank/DDBJ whole genome shotgun (WGS) entry which is preliminary data.</text>
</comment>
<dbReference type="PANTHER" id="PTHR24355:SF30">
    <property type="entry name" value="SERINE_THREONINE-PROTEIN KINASE 32B ISOFORM X1"/>
    <property type="match status" value="1"/>
</dbReference>
<evidence type="ECO:0000313" key="12">
    <source>
        <dbReference type="Proteomes" id="UP000199727"/>
    </source>
</evidence>
<dbReference type="Gene3D" id="1.10.510.10">
    <property type="entry name" value="Transferase(Phosphotransferase) domain 1"/>
    <property type="match status" value="1"/>
</dbReference>
<accession>A0A854QJK6</accession>
<evidence type="ECO:0000256" key="8">
    <source>
        <dbReference type="SAM" id="MobiDB-lite"/>
    </source>
</evidence>
<evidence type="ECO:0000256" key="1">
    <source>
        <dbReference type="ARBA" id="ARBA00022527"/>
    </source>
</evidence>
<dbReference type="PANTHER" id="PTHR24355">
    <property type="entry name" value="G PROTEIN-COUPLED RECEPTOR KINASE/RIBOSOMAL PROTEIN S6 KINASE"/>
    <property type="match status" value="1"/>
</dbReference>
<dbReference type="GO" id="GO:0007186">
    <property type="term" value="P:G protein-coupled receptor signaling pathway"/>
    <property type="evidence" value="ECO:0007669"/>
    <property type="project" value="TreeGrafter"/>
</dbReference>
<dbReference type="PROSITE" id="PS50011">
    <property type="entry name" value="PROTEIN_KINASE_DOM"/>
    <property type="match status" value="1"/>
</dbReference>
<feature type="domain" description="Protein kinase" evidence="9">
    <location>
        <begin position="22"/>
        <end position="284"/>
    </location>
</feature>
<dbReference type="InterPro" id="IPR000719">
    <property type="entry name" value="Prot_kinase_dom"/>
</dbReference>
<name>A0A854QJK6_CRYNE</name>